<sequence length="141" mass="16009">CHGNSVTNTTSPHYCTSINQTEALLSCNKMERVFNYSNIRRLSEDSGENSLINRLCTAVQFNTEAFDHHTPKSLVKFHDLIAFATKKKRKRENKRKLTSKDHFQFREGQANGTAGLFGLSNKSKVPEAETTENKHLRAIQP</sequence>
<keyword evidence="3" id="KW-1185">Reference proteome</keyword>
<name>A0A2P5AHL3_PARAD</name>
<protein>
    <submittedName>
        <fullName evidence="2">Uncharacterized protein</fullName>
    </submittedName>
</protein>
<feature type="compositionally biased region" description="Basic and acidic residues" evidence="1">
    <location>
        <begin position="124"/>
        <end position="135"/>
    </location>
</feature>
<evidence type="ECO:0000256" key="1">
    <source>
        <dbReference type="SAM" id="MobiDB-lite"/>
    </source>
</evidence>
<feature type="non-terminal residue" evidence="2">
    <location>
        <position position="1"/>
    </location>
</feature>
<evidence type="ECO:0000313" key="2">
    <source>
        <dbReference type="EMBL" id="PON36014.1"/>
    </source>
</evidence>
<dbReference type="Proteomes" id="UP000237105">
    <property type="component" value="Unassembled WGS sequence"/>
</dbReference>
<dbReference type="EMBL" id="JXTB01000587">
    <property type="protein sequence ID" value="PON36014.1"/>
    <property type="molecule type" value="Genomic_DNA"/>
</dbReference>
<accession>A0A2P5AHL3</accession>
<comment type="caution">
    <text evidence="2">The sequence shown here is derived from an EMBL/GenBank/DDBJ whole genome shotgun (WGS) entry which is preliminary data.</text>
</comment>
<proteinExistence type="predicted"/>
<dbReference type="AlphaFoldDB" id="A0A2P5AHL3"/>
<feature type="region of interest" description="Disordered" evidence="1">
    <location>
        <begin position="88"/>
        <end position="141"/>
    </location>
</feature>
<reference evidence="3" key="1">
    <citation type="submission" date="2016-06" db="EMBL/GenBank/DDBJ databases">
        <title>Parallel loss of symbiosis genes in relatives of nitrogen-fixing non-legume Parasponia.</title>
        <authorList>
            <person name="Van Velzen R."/>
            <person name="Holmer R."/>
            <person name="Bu F."/>
            <person name="Rutten L."/>
            <person name="Van Zeijl A."/>
            <person name="Liu W."/>
            <person name="Santuari L."/>
            <person name="Cao Q."/>
            <person name="Sharma T."/>
            <person name="Shen D."/>
            <person name="Roswanjaya Y."/>
            <person name="Wardhani T."/>
            <person name="Kalhor M.S."/>
            <person name="Jansen J."/>
            <person name="Van den Hoogen J."/>
            <person name="Gungor B."/>
            <person name="Hartog M."/>
            <person name="Hontelez J."/>
            <person name="Verver J."/>
            <person name="Yang W.-C."/>
            <person name="Schijlen E."/>
            <person name="Repin R."/>
            <person name="Schilthuizen M."/>
            <person name="Schranz E."/>
            <person name="Heidstra R."/>
            <person name="Miyata K."/>
            <person name="Fedorova E."/>
            <person name="Kohlen W."/>
            <person name="Bisseling T."/>
            <person name="Smit S."/>
            <person name="Geurts R."/>
        </authorList>
    </citation>
    <scope>NUCLEOTIDE SEQUENCE [LARGE SCALE GENOMIC DNA]</scope>
    <source>
        <strain evidence="3">cv. WU1-14</strain>
    </source>
</reference>
<feature type="compositionally biased region" description="Basic residues" evidence="1">
    <location>
        <begin position="88"/>
        <end position="97"/>
    </location>
</feature>
<organism evidence="2 3">
    <name type="scientific">Parasponia andersonii</name>
    <name type="common">Sponia andersonii</name>
    <dbReference type="NCBI Taxonomy" id="3476"/>
    <lineage>
        <taxon>Eukaryota</taxon>
        <taxon>Viridiplantae</taxon>
        <taxon>Streptophyta</taxon>
        <taxon>Embryophyta</taxon>
        <taxon>Tracheophyta</taxon>
        <taxon>Spermatophyta</taxon>
        <taxon>Magnoliopsida</taxon>
        <taxon>eudicotyledons</taxon>
        <taxon>Gunneridae</taxon>
        <taxon>Pentapetalae</taxon>
        <taxon>rosids</taxon>
        <taxon>fabids</taxon>
        <taxon>Rosales</taxon>
        <taxon>Cannabaceae</taxon>
        <taxon>Parasponia</taxon>
    </lineage>
</organism>
<gene>
    <name evidence="2" type="ORF">PanWU01x14_331750</name>
</gene>
<evidence type="ECO:0000313" key="3">
    <source>
        <dbReference type="Proteomes" id="UP000237105"/>
    </source>
</evidence>